<dbReference type="Pfam" id="PF14322">
    <property type="entry name" value="SusD-like_3"/>
    <property type="match status" value="1"/>
</dbReference>
<dbReference type="OrthoDB" id="9792139at2"/>
<feature type="domain" description="SusD-like N-terminal" evidence="7">
    <location>
        <begin position="82"/>
        <end position="206"/>
    </location>
</feature>
<keyword evidence="3" id="KW-0732">Signal</keyword>
<gene>
    <name evidence="8" type="ORF">FVR03_07095</name>
</gene>
<organism evidence="8 9">
    <name type="scientific">Pontibacter qinzhouensis</name>
    <dbReference type="NCBI Taxonomy" id="2603253"/>
    <lineage>
        <taxon>Bacteria</taxon>
        <taxon>Pseudomonadati</taxon>
        <taxon>Bacteroidota</taxon>
        <taxon>Cytophagia</taxon>
        <taxon>Cytophagales</taxon>
        <taxon>Hymenobacteraceae</taxon>
        <taxon>Pontibacter</taxon>
    </lineage>
</organism>
<evidence type="ECO:0000313" key="9">
    <source>
        <dbReference type="Proteomes" id="UP000321926"/>
    </source>
</evidence>
<keyword evidence="9" id="KW-1185">Reference proteome</keyword>
<evidence type="ECO:0000256" key="2">
    <source>
        <dbReference type="ARBA" id="ARBA00006275"/>
    </source>
</evidence>
<protein>
    <submittedName>
        <fullName evidence="8">RagB/SusD family nutrient uptake outer membrane protein</fullName>
    </submittedName>
</protein>
<feature type="domain" description="RagB/SusD" evidence="6">
    <location>
        <begin position="324"/>
        <end position="556"/>
    </location>
</feature>
<name>A0A5C8KCL0_9BACT</name>
<keyword evidence="4" id="KW-0472">Membrane</keyword>
<evidence type="ECO:0000259" key="6">
    <source>
        <dbReference type="Pfam" id="PF07980"/>
    </source>
</evidence>
<evidence type="ECO:0000256" key="5">
    <source>
        <dbReference type="ARBA" id="ARBA00023237"/>
    </source>
</evidence>
<dbReference type="InterPro" id="IPR033985">
    <property type="entry name" value="SusD-like_N"/>
</dbReference>
<evidence type="ECO:0000256" key="4">
    <source>
        <dbReference type="ARBA" id="ARBA00023136"/>
    </source>
</evidence>
<dbReference type="Pfam" id="PF07980">
    <property type="entry name" value="SusD_RagB"/>
    <property type="match status" value="1"/>
</dbReference>
<comment type="subcellular location">
    <subcellularLocation>
        <location evidence="1">Cell outer membrane</location>
    </subcellularLocation>
</comment>
<dbReference type="GO" id="GO:0009279">
    <property type="term" value="C:cell outer membrane"/>
    <property type="evidence" value="ECO:0007669"/>
    <property type="project" value="UniProtKB-SubCell"/>
</dbReference>
<evidence type="ECO:0000256" key="3">
    <source>
        <dbReference type="ARBA" id="ARBA00022729"/>
    </source>
</evidence>
<evidence type="ECO:0000259" key="7">
    <source>
        <dbReference type="Pfam" id="PF14322"/>
    </source>
</evidence>
<reference evidence="8 9" key="1">
    <citation type="submission" date="2019-08" db="EMBL/GenBank/DDBJ databases">
        <authorList>
            <person name="Shi S."/>
        </authorList>
    </citation>
    <scope>NUCLEOTIDE SEQUENCE [LARGE SCALE GENOMIC DNA]</scope>
    <source>
        <strain evidence="8 9">GY10130</strain>
    </source>
</reference>
<comment type="caution">
    <text evidence="8">The sequence shown here is derived from an EMBL/GenBank/DDBJ whole genome shotgun (WGS) entry which is preliminary data.</text>
</comment>
<proteinExistence type="inferred from homology"/>
<evidence type="ECO:0000256" key="1">
    <source>
        <dbReference type="ARBA" id="ARBA00004442"/>
    </source>
</evidence>
<evidence type="ECO:0000313" key="8">
    <source>
        <dbReference type="EMBL" id="TXK49023.1"/>
    </source>
</evidence>
<dbReference type="EMBL" id="VRTY01000020">
    <property type="protein sequence ID" value="TXK49023.1"/>
    <property type="molecule type" value="Genomic_DNA"/>
</dbReference>
<keyword evidence="5" id="KW-0998">Cell outer membrane</keyword>
<accession>A0A5C8KCL0</accession>
<sequence length="557" mass="63599">MGLTSCDLDEYNPSGATADEIWSTPEGFVTNVNAAYSEQRSWYGKEDGIFMSETGTDLWFNRDKNTYAGQLTQYAGLNSLQGNPNRAAWNLVWPAINLCNAGINRIEDAGFTDEVQKNRRLGELKFLRAFYYWHVVETWGGVMLRTEETQGPLLTASRSPVEAFYSIIIEDLLEAEKFLPAQSGWGNEYSRASNKSAKGLLARAYLTRAAYATGGEKEEFLRLAAEKAKEVIDNKAALEVDLYATYAEMWDPRNNKRNREALYIVSNSAENPTLNYDLNVGNRLYQFWQTRYNGLPGLVQDLNYGFEGNRRLMPTLAFLDMFNEENDTRYEVSFQEAWIANSNYTWTAGDAATYDKDPSIVGRQIRAGIDTALYITKKQLTGERRKPFVALDRDSVYLPNNSIRNGNLYVNFRKFRDPDREFANTQSGFKDVIVMRLAEMYLIAAEAEFGLGRPDLAANYINVLRTRAAKPDKVAEMQVTSDMITLDFILDERARELAGEHLRWFDLKRTGKLVERVRRLNPDITQIQDHHVLRPIRQEELNALLNGEEFGQNPGYN</sequence>
<dbReference type="Gene3D" id="1.25.40.390">
    <property type="match status" value="1"/>
</dbReference>
<dbReference type="SUPFAM" id="SSF48452">
    <property type="entry name" value="TPR-like"/>
    <property type="match status" value="1"/>
</dbReference>
<dbReference type="Proteomes" id="UP000321926">
    <property type="component" value="Unassembled WGS sequence"/>
</dbReference>
<dbReference type="AlphaFoldDB" id="A0A5C8KCL0"/>
<dbReference type="InterPro" id="IPR012944">
    <property type="entry name" value="SusD_RagB_dom"/>
</dbReference>
<comment type="similarity">
    <text evidence="2">Belongs to the SusD family.</text>
</comment>
<dbReference type="InterPro" id="IPR011990">
    <property type="entry name" value="TPR-like_helical_dom_sf"/>
</dbReference>